<dbReference type="EMBL" id="CP114370">
    <property type="protein sequence ID" value="WBP84383.1"/>
    <property type="molecule type" value="Genomic_DNA"/>
</dbReference>
<accession>A0ACD4PJL7</accession>
<protein>
    <submittedName>
        <fullName evidence="1">Site-specific DNA-methyltransferase</fullName>
    </submittedName>
</protein>
<dbReference type="Proteomes" id="UP001213039">
    <property type="component" value="Chromosome"/>
</dbReference>
<gene>
    <name evidence="1" type="ORF">Me_995_000437</name>
</gene>
<proteinExistence type="predicted"/>
<keyword evidence="2" id="KW-1185">Reference proteome</keyword>
<organism evidence="1 2">
    <name type="scientific">Mycoplasmopsis edwardii</name>
    <dbReference type="NCBI Taxonomy" id="53558"/>
    <lineage>
        <taxon>Bacteria</taxon>
        <taxon>Bacillati</taxon>
        <taxon>Mycoplasmatota</taxon>
        <taxon>Mycoplasmoidales</taxon>
        <taxon>Metamycoplasmataceae</taxon>
        <taxon>Mycoplasmopsis</taxon>
    </lineage>
</organism>
<reference evidence="1" key="1">
    <citation type="submission" date="2022-12" db="EMBL/GenBank/DDBJ databases">
        <authorList>
            <consortium name="Asia Pacific Centre for Animal Health"/>
            <person name="Klose S.M."/>
            <person name="Legione A.R."/>
            <person name="Monotti I."/>
            <person name="Bushell R."/>
            <person name="Marenda M.S."/>
            <person name="Sugiyama T."/>
            <person name="Browning G.F."/>
            <person name="Vaz P.K."/>
        </authorList>
    </citation>
    <scope>NUCLEOTIDE SEQUENCE</scope>
    <source>
        <strain evidence="1">Felid995</strain>
    </source>
</reference>
<sequence length="451" mass="52380">MAHRERERERAGAPAKYDLIYIDPPYNTEATKNDGNSIANDKESVQATKFVYRDKYSRNGWLNLMNERLKLAKELLKDDGVIFVSIDDAEQAYLKVLMDEIFGEENFVASVPRITTPHRAAQEVYVNTNHDYILIFVLNKNRSKFNKIVSKELNKKILKDSNGREYFENDTSSILASKGQGYIESLDYDIKIDNHIFKPILSDGTRWRWLWNKERFESAIKLGILKINKEKNSVRKQNYLNYIFEEKSNSLIQVNNYNMIMNTLEFSNNNSFSNVNGTKALSEFRINFSYPKPHELIKTLIKLKLDNKNVKVLDFFADSGTTAHAVLELNREDGGNRTFTLVTNNENNIGIDVNYERLYRINHGIGSKGETFEWTNKNEPYKSNLNVYNIKYYDISLFNNIDVKEIVKELIKLLKDFGVNSLSEESEKDYTNLLNSLLSLKPQLKENNESN</sequence>
<evidence type="ECO:0000313" key="1">
    <source>
        <dbReference type="EMBL" id="WBP84383.1"/>
    </source>
</evidence>
<evidence type="ECO:0000313" key="2">
    <source>
        <dbReference type="Proteomes" id="UP001213039"/>
    </source>
</evidence>
<name>A0ACD4PJL7_9BACT</name>